<dbReference type="VEuPathDB" id="PlasmoDB:PKA1H_020006200"/>
<proteinExistence type="predicted"/>
<evidence type="ECO:0000313" key="2">
    <source>
        <dbReference type="EMBL" id="OTN66135.1"/>
    </source>
</evidence>
<dbReference type="InterPro" id="IPR006496">
    <property type="entry name" value="CHP01606_Plasmodium_spp"/>
</dbReference>
<keyword evidence="1" id="KW-1133">Transmembrane helix</keyword>
<dbReference type="VEuPathDB" id="PlasmoDB:PKNH_0201200"/>
<gene>
    <name evidence="2" type="ORF">PKNOH_S09510400</name>
</gene>
<dbReference type="Pfam" id="PF09688">
    <property type="entry name" value="Wx5_PLAF3D7"/>
    <property type="match status" value="1"/>
</dbReference>
<evidence type="ECO:0000256" key="1">
    <source>
        <dbReference type="SAM" id="Phobius"/>
    </source>
</evidence>
<dbReference type="OrthoDB" id="374683at2759"/>
<dbReference type="EMBL" id="NETL01000023">
    <property type="protein sequence ID" value="OTN66135.1"/>
    <property type="molecule type" value="Genomic_DNA"/>
</dbReference>
<keyword evidence="1" id="KW-0472">Membrane</keyword>
<comment type="caution">
    <text evidence="2">The sequence shown here is derived from an EMBL/GenBank/DDBJ whole genome shotgun (WGS) entry which is preliminary data.</text>
</comment>
<dbReference type="AlphaFoldDB" id="A0A1Y3DRT2"/>
<organism evidence="2 3">
    <name type="scientific">Plasmodium knowlesi</name>
    <dbReference type="NCBI Taxonomy" id="5850"/>
    <lineage>
        <taxon>Eukaryota</taxon>
        <taxon>Sar</taxon>
        <taxon>Alveolata</taxon>
        <taxon>Apicomplexa</taxon>
        <taxon>Aconoidasida</taxon>
        <taxon>Haemosporida</taxon>
        <taxon>Plasmodiidae</taxon>
        <taxon>Plasmodium</taxon>
        <taxon>Plasmodium (Plasmodium)</taxon>
    </lineage>
</organism>
<keyword evidence="1" id="KW-0812">Transmembrane</keyword>
<feature type="transmembrane region" description="Helical" evidence="1">
    <location>
        <begin position="43"/>
        <end position="60"/>
    </location>
</feature>
<accession>A0A1Y3DRT2</accession>
<dbReference type="Proteomes" id="UP000195012">
    <property type="component" value="Unassembled WGS sequence"/>
</dbReference>
<evidence type="ECO:0000313" key="3">
    <source>
        <dbReference type="Proteomes" id="UP000195012"/>
    </source>
</evidence>
<name>A0A1Y3DRT2_PLAKN</name>
<reference evidence="2 3" key="1">
    <citation type="submission" date="2017-05" db="EMBL/GenBank/DDBJ databases">
        <title>PacBio assembly of a Plasmodium knowlesi genome sequence with Hi-C correction and manual annotation of the SICAvar gene family.</title>
        <authorList>
            <person name="Lapp S.A."/>
            <person name="Geraldo J.A."/>
            <person name="Chien J.-T."/>
            <person name="Ay F."/>
            <person name="Pakala S.B."/>
            <person name="Batugedara G."/>
            <person name="Humphrey J.C."/>
            <person name="Debarry J.D."/>
            <person name="Le Roch K.G."/>
            <person name="Galinski M.R."/>
            <person name="Kissinger J.C."/>
        </authorList>
    </citation>
    <scope>NUCLEOTIDE SEQUENCE [LARGE SCALE GENOMIC DNA]</scope>
    <source>
        <strain evidence="3">Malayan Strain Pk1 (A+)</strain>
    </source>
</reference>
<protein>
    <submittedName>
        <fullName evidence="2">Uncharacterized protein</fullName>
    </submittedName>
</protein>
<sequence>MVSYKPIANNFTSKNITDKMRESTYSTGSHATSSTQNCRCAKMNTVMLVLNVVALVLVLWQSPFSYDLNAPSDGYKQTEKRAERILEAEHVSPLEESGELYGEEGDDMYNYITLFSVNQTNNSQEEEEEEEAQPQTEQQAILEEFAFDELFHKVNNNWNQTVENMVHQYVAYTDGYNMEVTWRDEMWNEGWYKYLESIHADLNKFLNDESLSLEARECVAEDLLYWANDDFNSFLNIVKEEWDKETTKRGEALVIEV</sequence>
<dbReference type="OMA" id="WRDEMWN"/>
<dbReference type="VEuPathDB" id="PlasmoDB:PKNOH_S09510400"/>